<evidence type="ECO:0000313" key="2">
    <source>
        <dbReference type="Proteomes" id="UP000002029"/>
    </source>
</evidence>
<dbReference type="HOGENOM" id="CLU_2829513_0_0_11"/>
<evidence type="ECO:0000313" key="1">
    <source>
        <dbReference type="EMBL" id="ACZ86348.1"/>
    </source>
</evidence>
<dbReference type="Proteomes" id="UP000002029">
    <property type="component" value="Chromosome"/>
</dbReference>
<dbReference type="STRING" id="479432.Sros_3411"/>
<keyword evidence="2" id="KW-1185">Reference proteome</keyword>
<dbReference type="AlphaFoldDB" id="D2BEY7"/>
<dbReference type="KEGG" id="sro:Sros_3411"/>
<name>D2BEY7_STRRD</name>
<gene>
    <name evidence="1" type="ordered locus">Sros_3411</name>
</gene>
<dbReference type="EMBL" id="CP001814">
    <property type="protein sequence ID" value="ACZ86348.1"/>
    <property type="molecule type" value="Genomic_DNA"/>
</dbReference>
<organism evidence="1 2">
    <name type="scientific">Streptosporangium roseum (strain ATCC 12428 / DSM 43021 / JCM 3005 / KCTC 9067 / NCIMB 10171 / NRRL 2505 / NI 9100)</name>
    <dbReference type="NCBI Taxonomy" id="479432"/>
    <lineage>
        <taxon>Bacteria</taxon>
        <taxon>Bacillati</taxon>
        <taxon>Actinomycetota</taxon>
        <taxon>Actinomycetes</taxon>
        <taxon>Streptosporangiales</taxon>
        <taxon>Streptosporangiaceae</taxon>
        <taxon>Streptosporangium</taxon>
    </lineage>
</organism>
<accession>D2BEY7</accession>
<sequence length="66" mass="7214">MAVRVQDEHGRVNLTVRSLGHRSVFGVTSQQTGAIRCDLPSPMFHTGYRAEAVSASRFVPTLGRVC</sequence>
<reference evidence="1 2" key="1">
    <citation type="journal article" date="2010" name="Stand. Genomic Sci.">
        <title>Complete genome sequence of Streptosporangium roseum type strain (NI 9100).</title>
        <authorList>
            <person name="Nolan M."/>
            <person name="Sikorski J."/>
            <person name="Jando M."/>
            <person name="Lucas S."/>
            <person name="Lapidus A."/>
            <person name="Glavina Del Rio T."/>
            <person name="Chen F."/>
            <person name="Tice H."/>
            <person name="Pitluck S."/>
            <person name="Cheng J.F."/>
            <person name="Chertkov O."/>
            <person name="Sims D."/>
            <person name="Meincke L."/>
            <person name="Brettin T."/>
            <person name="Han C."/>
            <person name="Detter J.C."/>
            <person name="Bruce D."/>
            <person name="Goodwin L."/>
            <person name="Land M."/>
            <person name="Hauser L."/>
            <person name="Chang Y.J."/>
            <person name="Jeffries C.D."/>
            <person name="Ivanova N."/>
            <person name="Mavromatis K."/>
            <person name="Mikhailova N."/>
            <person name="Chen A."/>
            <person name="Palaniappan K."/>
            <person name="Chain P."/>
            <person name="Rohde M."/>
            <person name="Goker M."/>
            <person name="Bristow J."/>
            <person name="Eisen J.A."/>
            <person name="Markowitz V."/>
            <person name="Hugenholtz P."/>
            <person name="Kyrpides N.C."/>
            <person name="Klenk H.P."/>
        </authorList>
    </citation>
    <scope>NUCLEOTIDE SEQUENCE [LARGE SCALE GENOMIC DNA]</scope>
    <source>
        <strain evidence="2">ATCC 12428 / DSM 43021 / JCM 3005 / NI 9100</strain>
    </source>
</reference>
<protein>
    <submittedName>
        <fullName evidence="1">Uncharacterized protein</fullName>
    </submittedName>
</protein>
<proteinExistence type="predicted"/>